<gene>
    <name evidence="2" type="ORF">LNQ49_01225</name>
</gene>
<dbReference type="Pfam" id="PF11196">
    <property type="entry name" value="DUF2834"/>
    <property type="match status" value="1"/>
</dbReference>
<name>A0ABS8MPU2_9FLAO</name>
<protein>
    <submittedName>
        <fullName evidence="2">DUF2834 domain-containing protein</fullName>
    </submittedName>
</protein>
<reference evidence="2" key="1">
    <citation type="submission" date="2021-11" db="EMBL/GenBank/DDBJ databases">
        <title>Description of novel Flavobacterium species.</title>
        <authorList>
            <person name="Saticioglu I.B."/>
            <person name="Ay H."/>
            <person name="Altun S."/>
            <person name="Duman M."/>
        </authorList>
    </citation>
    <scope>NUCLEOTIDE SEQUENCE</scope>
    <source>
        <strain evidence="2">F-65</strain>
    </source>
</reference>
<keyword evidence="1" id="KW-0472">Membrane</keyword>
<evidence type="ECO:0000313" key="2">
    <source>
        <dbReference type="EMBL" id="MCC9070226.1"/>
    </source>
</evidence>
<dbReference type="RefSeq" id="WP_229986975.1">
    <property type="nucleotide sequence ID" value="NZ_JAJJMO010000001.1"/>
</dbReference>
<accession>A0ABS8MPU2</accession>
<dbReference type="EMBL" id="JAJJMO010000001">
    <property type="protein sequence ID" value="MCC9070226.1"/>
    <property type="molecule type" value="Genomic_DNA"/>
</dbReference>
<keyword evidence="1" id="KW-1133">Transmembrane helix</keyword>
<feature type="transmembrane region" description="Helical" evidence="1">
    <location>
        <begin position="90"/>
        <end position="111"/>
    </location>
</feature>
<organism evidence="2 3">
    <name type="scientific">Flavobacterium pisciphilum</name>
    <dbReference type="NCBI Taxonomy" id="2893755"/>
    <lineage>
        <taxon>Bacteria</taxon>
        <taxon>Pseudomonadati</taxon>
        <taxon>Bacteroidota</taxon>
        <taxon>Flavobacteriia</taxon>
        <taxon>Flavobacteriales</taxon>
        <taxon>Flavobacteriaceae</taxon>
        <taxon>Flavobacterium</taxon>
    </lineage>
</organism>
<evidence type="ECO:0000256" key="1">
    <source>
        <dbReference type="SAM" id="Phobius"/>
    </source>
</evidence>
<dbReference type="Proteomes" id="UP001430919">
    <property type="component" value="Unassembled WGS sequence"/>
</dbReference>
<sequence>MIPQFLYIIAFIEIIMRRIYLSLTILGVVLPFSQFIPWLCQNGFNFPLLLQQIIENPLAAFAWLDVIVTVVVIVCMAISEGKKLKIKKLWIPIVASFIGGASVGLPLFLYIKECHLEKINS</sequence>
<proteinExistence type="predicted"/>
<keyword evidence="3" id="KW-1185">Reference proteome</keyword>
<comment type="caution">
    <text evidence="2">The sequence shown here is derived from an EMBL/GenBank/DDBJ whole genome shotgun (WGS) entry which is preliminary data.</text>
</comment>
<evidence type="ECO:0000313" key="3">
    <source>
        <dbReference type="Proteomes" id="UP001430919"/>
    </source>
</evidence>
<dbReference type="InterPro" id="IPR021362">
    <property type="entry name" value="DUF2834"/>
</dbReference>
<feature type="transmembrane region" description="Helical" evidence="1">
    <location>
        <begin position="20"/>
        <end position="39"/>
    </location>
</feature>
<feature type="transmembrane region" description="Helical" evidence="1">
    <location>
        <begin position="59"/>
        <end position="78"/>
    </location>
</feature>
<keyword evidence="1" id="KW-0812">Transmembrane</keyword>